<dbReference type="KEGG" id="pstg:E8M01_02630"/>
<keyword evidence="3" id="KW-1185">Reference proteome</keyword>
<feature type="region of interest" description="Disordered" evidence="1">
    <location>
        <begin position="62"/>
        <end position="81"/>
    </location>
</feature>
<dbReference type="EMBL" id="CP039690">
    <property type="protein sequence ID" value="QCI63226.1"/>
    <property type="molecule type" value="Genomic_DNA"/>
</dbReference>
<gene>
    <name evidence="2" type="ORF">E8M01_02630</name>
</gene>
<dbReference type="OrthoDB" id="8156500at2"/>
<sequence length="402" mass="44867">MVTPNSFLPRTSRQWSKRSCGATASVEKAIIVYLSCAVVRQGGTLPLSPGATPDGQRLRVSARRSGLPRAKGSRDQAPGAVANRPWRLRDRDTPWRLVRRARAAILSGSKVPRRGRPAMAFAHIRANFDVMWSKYPMHHALKAAGAQGIADYIADLKKANPGSNPTPCCLQMSWALNAAHQTIPKSSYRRPNAVINGRYHIGAVDELEMYLTSRYGRTENVKRDGAGNIRSLSDMKDYLHGRQGILVFRDNTPGVHTELWDTDTIKQKAGAPGGMSEGHIFGQPRILFWEVANTANPPDEWDLPEWLLGWWVVYDGSYYWYYFSDRGIVTYVESAPKNTLAPPVSMPVNSGRVTTSETAPHVVIEWNPTDGGATVEKFRYWGNKREMNGTSNRFSPLFARKL</sequence>
<name>A0A4D7B162_9HYPH</name>
<dbReference type="Proteomes" id="UP000298781">
    <property type="component" value="Chromosome"/>
</dbReference>
<dbReference type="Gene3D" id="3.90.1720.70">
    <property type="match status" value="1"/>
</dbReference>
<dbReference type="InterPro" id="IPR025562">
    <property type="entry name" value="Tae4"/>
</dbReference>
<evidence type="ECO:0000256" key="1">
    <source>
        <dbReference type="SAM" id="MobiDB-lite"/>
    </source>
</evidence>
<accession>A0A4D7B162</accession>
<dbReference type="AlphaFoldDB" id="A0A4D7B162"/>
<proteinExistence type="predicted"/>
<protein>
    <submittedName>
        <fullName evidence="2">Uncharacterized protein</fullName>
    </submittedName>
</protein>
<evidence type="ECO:0000313" key="3">
    <source>
        <dbReference type="Proteomes" id="UP000298781"/>
    </source>
</evidence>
<evidence type="ECO:0000313" key="2">
    <source>
        <dbReference type="EMBL" id="QCI63226.1"/>
    </source>
</evidence>
<organism evidence="2 3">
    <name type="scientific">Phreatobacter stygius</name>
    <dbReference type="NCBI Taxonomy" id="1940610"/>
    <lineage>
        <taxon>Bacteria</taxon>
        <taxon>Pseudomonadati</taxon>
        <taxon>Pseudomonadota</taxon>
        <taxon>Alphaproteobacteria</taxon>
        <taxon>Hyphomicrobiales</taxon>
        <taxon>Phreatobacteraceae</taxon>
        <taxon>Phreatobacter</taxon>
    </lineage>
</organism>
<dbReference type="Pfam" id="PF14113">
    <property type="entry name" value="Tae4"/>
    <property type="match status" value="1"/>
</dbReference>
<reference evidence="2 3" key="1">
    <citation type="submission" date="2019-04" db="EMBL/GenBank/DDBJ databases">
        <title>Phreatobacter aquaticus sp. nov.</title>
        <authorList>
            <person name="Choi A."/>
        </authorList>
    </citation>
    <scope>NUCLEOTIDE SEQUENCE [LARGE SCALE GENOMIC DNA]</scope>
    <source>
        <strain evidence="2 3">KCTC 52518</strain>
    </source>
</reference>